<name>A0A8H7BZB4_9FUNG</name>
<dbReference type="GO" id="GO:0007264">
    <property type="term" value="P:small GTPase-mediated signal transduction"/>
    <property type="evidence" value="ECO:0007669"/>
    <property type="project" value="TreeGrafter"/>
</dbReference>
<evidence type="ECO:0000313" key="2">
    <source>
        <dbReference type="EMBL" id="KAF7731920.1"/>
    </source>
</evidence>
<dbReference type="EMBL" id="JABAYA010000006">
    <property type="protein sequence ID" value="KAF7731920.1"/>
    <property type="molecule type" value="Genomic_DNA"/>
</dbReference>
<dbReference type="CDD" id="cd00159">
    <property type="entry name" value="RhoGAP"/>
    <property type="match status" value="1"/>
</dbReference>
<evidence type="ECO:0000259" key="1">
    <source>
        <dbReference type="PROSITE" id="PS50238"/>
    </source>
</evidence>
<dbReference type="PANTHER" id="PTHR45808:SF2">
    <property type="entry name" value="RHO GTPASE-ACTIVATING PROTEIN 68F"/>
    <property type="match status" value="1"/>
</dbReference>
<keyword evidence="3" id="KW-1185">Reference proteome</keyword>
<dbReference type="SMART" id="SM00324">
    <property type="entry name" value="RhoGAP"/>
    <property type="match status" value="1"/>
</dbReference>
<proteinExistence type="predicted"/>
<dbReference type="InterPro" id="IPR008936">
    <property type="entry name" value="Rho_GTPase_activation_prot"/>
</dbReference>
<dbReference type="InterPro" id="IPR036865">
    <property type="entry name" value="CRAL-TRIO_dom_sf"/>
</dbReference>
<reference evidence="2" key="1">
    <citation type="submission" date="2020-01" db="EMBL/GenBank/DDBJ databases">
        <title>Genome Sequencing of Three Apophysomyces-Like Fungal Strains Confirms a Novel Fungal Genus in the Mucoromycota with divergent Burkholderia-like Endosymbiotic Bacteria.</title>
        <authorList>
            <person name="Stajich J.E."/>
            <person name="Macias A.M."/>
            <person name="Carter-House D."/>
            <person name="Lovett B."/>
            <person name="Kasson L.R."/>
            <person name="Berry K."/>
            <person name="Grigoriev I."/>
            <person name="Chang Y."/>
            <person name="Spatafora J."/>
            <person name="Kasson M.T."/>
        </authorList>
    </citation>
    <scope>NUCLEOTIDE SEQUENCE</scope>
    <source>
        <strain evidence="2">NRRL A-21654</strain>
    </source>
</reference>
<dbReference type="PROSITE" id="PS50238">
    <property type="entry name" value="RHOGAP"/>
    <property type="match status" value="1"/>
</dbReference>
<dbReference type="InterPro" id="IPR001251">
    <property type="entry name" value="CRAL-TRIO_dom"/>
</dbReference>
<comment type="caution">
    <text evidence="2">The sequence shown here is derived from an EMBL/GenBank/DDBJ whole genome shotgun (WGS) entry which is preliminary data.</text>
</comment>
<organism evidence="2 3">
    <name type="scientific">Apophysomyces ossiformis</name>
    <dbReference type="NCBI Taxonomy" id="679940"/>
    <lineage>
        <taxon>Eukaryota</taxon>
        <taxon>Fungi</taxon>
        <taxon>Fungi incertae sedis</taxon>
        <taxon>Mucoromycota</taxon>
        <taxon>Mucoromycotina</taxon>
        <taxon>Mucoromycetes</taxon>
        <taxon>Mucorales</taxon>
        <taxon>Mucorineae</taxon>
        <taxon>Mucoraceae</taxon>
        <taxon>Apophysomyces</taxon>
    </lineage>
</organism>
<dbReference type="AlphaFoldDB" id="A0A8H7BZB4"/>
<protein>
    <submittedName>
        <fullName evidence="2">Rho GTPase-activating protein 1</fullName>
    </submittedName>
</protein>
<dbReference type="GO" id="GO:0005737">
    <property type="term" value="C:cytoplasm"/>
    <property type="evidence" value="ECO:0007669"/>
    <property type="project" value="TreeGrafter"/>
</dbReference>
<dbReference type="PANTHER" id="PTHR45808">
    <property type="entry name" value="RHO GTPASE-ACTIVATING PROTEIN 68F"/>
    <property type="match status" value="1"/>
</dbReference>
<dbReference type="SUPFAM" id="SSF48350">
    <property type="entry name" value="GTPase activation domain, GAP"/>
    <property type="match status" value="1"/>
</dbReference>
<dbReference type="OrthoDB" id="19923at2759"/>
<feature type="domain" description="Rho-GAP" evidence="1">
    <location>
        <begin position="118"/>
        <end position="347"/>
    </location>
</feature>
<sequence>MCYILSSALDVAIAGISAVRPQALYVIHLSMTYRLIFELANRIISPKFASKLHYLSGLEDLDQIISLAQLNIPQPVVDYELQSSSNKPMRRASQAATYKAPNPISLSLVFGRKLKDLAAVDKFRSDSTQNIYVPAVVRQLVEHLRQEGMDQVGIFRKSPSSTELQMVKAQFDQGEEKQSRHLRRMRKSDIHLGLEVDLSKHDVNVSASLLKVFLRDLPEPLITTEFVKEVGDLSGTTSYSDELVDRVRSKLEGSHEPLRIGLLCYLFGFLGEVAEHSKVNLMTVQNLAIVFSPNLIRDANTPPINGYGPVINSLSQDALATAAHCVKRMNESMGLVRMMILERERIFHADGV</sequence>
<dbReference type="Pfam" id="PF00620">
    <property type="entry name" value="RhoGAP"/>
    <property type="match status" value="1"/>
</dbReference>
<dbReference type="Pfam" id="PF13716">
    <property type="entry name" value="CRAL_TRIO_2"/>
    <property type="match status" value="1"/>
</dbReference>
<dbReference type="SUPFAM" id="SSF52087">
    <property type="entry name" value="CRAL/TRIO domain"/>
    <property type="match status" value="1"/>
</dbReference>
<dbReference type="Gene3D" id="3.40.525.10">
    <property type="entry name" value="CRAL-TRIO lipid binding domain"/>
    <property type="match status" value="1"/>
</dbReference>
<dbReference type="Gene3D" id="1.10.555.10">
    <property type="entry name" value="Rho GTPase activation protein"/>
    <property type="match status" value="1"/>
</dbReference>
<dbReference type="InterPro" id="IPR000198">
    <property type="entry name" value="RhoGAP_dom"/>
</dbReference>
<dbReference type="Proteomes" id="UP000605846">
    <property type="component" value="Unassembled WGS sequence"/>
</dbReference>
<accession>A0A8H7BZB4</accession>
<evidence type="ECO:0000313" key="3">
    <source>
        <dbReference type="Proteomes" id="UP000605846"/>
    </source>
</evidence>
<gene>
    <name evidence="2" type="primary">ARHGAP1</name>
    <name evidence="2" type="ORF">EC973_007751</name>
</gene>
<dbReference type="GO" id="GO:0005096">
    <property type="term" value="F:GTPase activator activity"/>
    <property type="evidence" value="ECO:0007669"/>
    <property type="project" value="TreeGrafter"/>
</dbReference>